<dbReference type="InterPro" id="IPR002939">
    <property type="entry name" value="DnaJ_C"/>
</dbReference>
<evidence type="ECO:0000313" key="6">
    <source>
        <dbReference type="Proteomes" id="UP000002009"/>
    </source>
</evidence>
<evidence type="ECO:0000256" key="2">
    <source>
        <dbReference type="SAM" id="MobiDB-lite"/>
    </source>
</evidence>
<evidence type="ECO:0000256" key="1">
    <source>
        <dbReference type="ARBA" id="ARBA00023186"/>
    </source>
</evidence>
<dbReference type="GO" id="GO:0005829">
    <property type="term" value="C:cytosol"/>
    <property type="evidence" value="ECO:0007669"/>
    <property type="project" value="TreeGrafter"/>
</dbReference>
<dbReference type="Gene3D" id="1.10.287.110">
    <property type="entry name" value="DnaJ domain"/>
    <property type="match status" value="1"/>
</dbReference>
<keyword evidence="3" id="KW-0472">Membrane</keyword>
<dbReference type="PANTHER" id="PTHR24078">
    <property type="entry name" value="DNAJ HOMOLOG SUBFAMILY C MEMBER"/>
    <property type="match status" value="1"/>
</dbReference>
<feature type="region of interest" description="Disordered" evidence="2">
    <location>
        <begin position="1"/>
        <end position="26"/>
    </location>
</feature>
<proteinExistence type="predicted"/>
<name>C1E390_MICCC</name>
<dbReference type="eggNOG" id="KOG0714">
    <property type="taxonomic scope" value="Eukaryota"/>
</dbReference>
<dbReference type="Gene3D" id="2.60.260.20">
    <property type="entry name" value="Urease metallochaperone UreE, N-terminal domain"/>
    <property type="match status" value="2"/>
</dbReference>
<dbReference type="InterPro" id="IPR036869">
    <property type="entry name" value="J_dom_sf"/>
</dbReference>
<dbReference type="InterPro" id="IPR018253">
    <property type="entry name" value="DnaJ_domain_CS"/>
</dbReference>
<dbReference type="PROSITE" id="PS50076">
    <property type="entry name" value="DNAJ_2"/>
    <property type="match status" value="1"/>
</dbReference>
<dbReference type="Pfam" id="PF01556">
    <property type="entry name" value="DnaJ_C"/>
    <property type="match status" value="1"/>
</dbReference>
<dbReference type="STRING" id="296587.C1E390"/>
<dbReference type="InterPro" id="IPR051339">
    <property type="entry name" value="DnaJ_subfamily_B"/>
</dbReference>
<keyword evidence="6" id="KW-1185">Reference proteome</keyword>
<dbReference type="AlphaFoldDB" id="C1E390"/>
<dbReference type="OMA" id="IIYFRVM"/>
<dbReference type="CDD" id="cd06257">
    <property type="entry name" value="DnaJ"/>
    <property type="match status" value="1"/>
</dbReference>
<dbReference type="InParanoid" id="C1E390"/>
<dbReference type="GO" id="GO:0051087">
    <property type="term" value="F:protein-folding chaperone binding"/>
    <property type="evidence" value="ECO:0007669"/>
    <property type="project" value="TreeGrafter"/>
</dbReference>
<sequence>MGGDPPPDPYEVLGLSQSDDPSPGDIRKAYHKLARVHHPDKAPADKKDEADARFKEIGAAYALLSDPKARERYDAHGHEDEYEDPREWMEAETHARMQYCAAMGVPETVVRQLWCTLEELFTGTRRHERVDIFTVDTGYRGMPGKETMRFNVGVAPGWRDGREIRFGALGTNRLQSVVFVVRELRHPYFSRPRDKTSADVLVRFALTKAQHEAGAVVSVPTLTGRPLKLSIKANSAVARSGGVKRIPGEGFPIAAETDAGADAIKPGARGDMVVKLRVQSAFETWLRTGNRMRYARTLGYVVGGLGCTYVILGCLAYALDVEGCRTGRVRVPDELLLGNFPGAYGLLGAFGTEMFGRSEARVSERIAEVWDPAELGMRVALECGWSSRAPAMNQLFRMYV</sequence>
<evidence type="ECO:0000313" key="5">
    <source>
        <dbReference type="EMBL" id="ACO62514.1"/>
    </source>
</evidence>
<dbReference type="GO" id="GO:0051082">
    <property type="term" value="F:unfolded protein binding"/>
    <property type="evidence" value="ECO:0007669"/>
    <property type="project" value="InterPro"/>
</dbReference>
<dbReference type="RefSeq" id="XP_002501256.1">
    <property type="nucleotide sequence ID" value="XM_002501210.1"/>
</dbReference>
<dbReference type="PROSITE" id="PS00636">
    <property type="entry name" value="DNAJ_1"/>
    <property type="match status" value="1"/>
</dbReference>
<dbReference type="InterPro" id="IPR001623">
    <property type="entry name" value="DnaJ_domain"/>
</dbReference>
<keyword evidence="3" id="KW-1133">Transmembrane helix</keyword>
<dbReference type="PRINTS" id="PR00625">
    <property type="entry name" value="JDOMAIN"/>
</dbReference>
<dbReference type="InterPro" id="IPR008971">
    <property type="entry name" value="HSP40/DnaJ_pept-bd"/>
</dbReference>
<keyword evidence="1" id="KW-0143">Chaperone</keyword>
<feature type="domain" description="J" evidence="4">
    <location>
        <begin position="8"/>
        <end position="77"/>
    </location>
</feature>
<dbReference type="PANTHER" id="PTHR24078:SF553">
    <property type="entry name" value="DNAJ HOMOLOG SUBFAMILY B MEMBER 5"/>
    <property type="match status" value="1"/>
</dbReference>
<evidence type="ECO:0000259" key="4">
    <source>
        <dbReference type="PROSITE" id="PS50076"/>
    </source>
</evidence>
<dbReference type="SUPFAM" id="SSF46565">
    <property type="entry name" value="Chaperone J-domain"/>
    <property type="match status" value="1"/>
</dbReference>
<gene>
    <name evidence="5" type="ORF">MICPUN_57596</name>
</gene>
<dbReference type="EMBL" id="CP001325">
    <property type="protein sequence ID" value="ACO62514.1"/>
    <property type="molecule type" value="Genomic_DNA"/>
</dbReference>
<dbReference type="GeneID" id="8242919"/>
<keyword evidence="3" id="KW-0812">Transmembrane</keyword>
<dbReference type="SUPFAM" id="SSF49493">
    <property type="entry name" value="HSP40/DnaJ peptide-binding domain"/>
    <property type="match status" value="1"/>
</dbReference>
<dbReference type="OrthoDB" id="445556at2759"/>
<organism evidence="5 6">
    <name type="scientific">Micromonas commoda (strain RCC299 / NOUM17 / CCMP2709)</name>
    <name type="common">Picoplanktonic green alga</name>
    <dbReference type="NCBI Taxonomy" id="296587"/>
    <lineage>
        <taxon>Eukaryota</taxon>
        <taxon>Viridiplantae</taxon>
        <taxon>Chlorophyta</taxon>
        <taxon>Mamiellophyceae</taxon>
        <taxon>Mamiellales</taxon>
        <taxon>Mamiellaceae</taxon>
        <taxon>Micromonas</taxon>
    </lineage>
</organism>
<dbReference type="Pfam" id="PF00226">
    <property type="entry name" value="DnaJ"/>
    <property type="match status" value="1"/>
</dbReference>
<protein>
    <recommendedName>
        <fullName evidence="4">J domain-containing protein</fullName>
    </recommendedName>
</protein>
<accession>C1E390</accession>
<evidence type="ECO:0000256" key="3">
    <source>
        <dbReference type="SAM" id="Phobius"/>
    </source>
</evidence>
<reference evidence="5 6" key="1">
    <citation type="journal article" date="2009" name="Science">
        <title>Green evolution and dynamic adaptations revealed by genomes of the marine picoeukaryotes Micromonas.</title>
        <authorList>
            <person name="Worden A.Z."/>
            <person name="Lee J.H."/>
            <person name="Mock T."/>
            <person name="Rouze P."/>
            <person name="Simmons M.P."/>
            <person name="Aerts A.L."/>
            <person name="Allen A.E."/>
            <person name="Cuvelier M.L."/>
            <person name="Derelle E."/>
            <person name="Everett M.V."/>
            <person name="Foulon E."/>
            <person name="Grimwood J."/>
            <person name="Gundlach H."/>
            <person name="Henrissat B."/>
            <person name="Napoli C."/>
            <person name="McDonald S.M."/>
            <person name="Parker M.S."/>
            <person name="Rombauts S."/>
            <person name="Salamov A."/>
            <person name="Von Dassow P."/>
            <person name="Badger J.H."/>
            <person name="Coutinho P.M."/>
            <person name="Demir E."/>
            <person name="Dubchak I."/>
            <person name="Gentemann C."/>
            <person name="Eikrem W."/>
            <person name="Gready J.E."/>
            <person name="John U."/>
            <person name="Lanier W."/>
            <person name="Lindquist E.A."/>
            <person name="Lucas S."/>
            <person name="Mayer K.F."/>
            <person name="Moreau H."/>
            <person name="Not F."/>
            <person name="Otillar R."/>
            <person name="Panaud O."/>
            <person name="Pangilinan J."/>
            <person name="Paulsen I."/>
            <person name="Piegu B."/>
            <person name="Poliakov A."/>
            <person name="Robbens S."/>
            <person name="Schmutz J."/>
            <person name="Toulza E."/>
            <person name="Wyss T."/>
            <person name="Zelensky A."/>
            <person name="Zhou K."/>
            <person name="Armbrust E.V."/>
            <person name="Bhattacharya D."/>
            <person name="Goodenough U.W."/>
            <person name="Van de Peer Y."/>
            <person name="Grigoriev I.V."/>
        </authorList>
    </citation>
    <scope>NUCLEOTIDE SEQUENCE [LARGE SCALE GENOMIC DNA]</scope>
    <source>
        <strain evidence="6">RCC299 / NOUM17</strain>
    </source>
</reference>
<dbReference type="Proteomes" id="UP000002009">
    <property type="component" value="Chromosome 4"/>
</dbReference>
<dbReference type="KEGG" id="mis:MICPUN_57596"/>
<feature type="transmembrane region" description="Helical" evidence="3">
    <location>
        <begin position="297"/>
        <end position="319"/>
    </location>
</feature>
<dbReference type="SMART" id="SM00271">
    <property type="entry name" value="DnaJ"/>
    <property type="match status" value="1"/>
</dbReference>
<dbReference type="GO" id="GO:0006457">
    <property type="term" value="P:protein folding"/>
    <property type="evidence" value="ECO:0007669"/>
    <property type="project" value="InterPro"/>
</dbReference>